<dbReference type="AlphaFoldDB" id="A0AA35WGX6"/>
<organism evidence="1 2">
    <name type="scientific">Geodia barretti</name>
    <name type="common">Barrett's horny sponge</name>
    <dbReference type="NCBI Taxonomy" id="519541"/>
    <lineage>
        <taxon>Eukaryota</taxon>
        <taxon>Metazoa</taxon>
        <taxon>Porifera</taxon>
        <taxon>Demospongiae</taxon>
        <taxon>Heteroscleromorpha</taxon>
        <taxon>Tetractinellida</taxon>
        <taxon>Astrophorina</taxon>
        <taxon>Geodiidae</taxon>
        <taxon>Geodia</taxon>
    </lineage>
</organism>
<dbReference type="EMBL" id="CASHTH010001801">
    <property type="protein sequence ID" value="CAI8020109.1"/>
    <property type="molecule type" value="Genomic_DNA"/>
</dbReference>
<accession>A0AA35WGX6</accession>
<comment type="caution">
    <text evidence="1">The sequence shown here is derived from an EMBL/GenBank/DDBJ whole genome shotgun (WGS) entry which is preliminary data.</text>
</comment>
<keyword evidence="2" id="KW-1185">Reference proteome</keyword>
<name>A0AA35WGX6_GEOBA</name>
<protein>
    <submittedName>
        <fullName evidence="1">Uncharacterized protein</fullName>
    </submittedName>
</protein>
<gene>
    <name evidence="1" type="ORF">GBAR_LOCUS12033</name>
</gene>
<dbReference type="Proteomes" id="UP001174909">
    <property type="component" value="Unassembled WGS sequence"/>
</dbReference>
<reference evidence="1" key="1">
    <citation type="submission" date="2023-03" db="EMBL/GenBank/DDBJ databases">
        <authorList>
            <person name="Steffen K."/>
            <person name="Cardenas P."/>
        </authorList>
    </citation>
    <scope>NUCLEOTIDE SEQUENCE</scope>
</reference>
<evidence type="ECO:0000313" key="2">
    <source>
        <dbReference type="Proteomes" id="UP001174909"/>
    </source>
</evidence>
<proteinExistence type="predicted"/>
<evidence type="ECO:0000313" key="1">
    <source>
        <dbReference type="EMBL" id="CAI8020109.1"/>
    </source>
</evidence>
<sequence>MCRCCRGNFRLEPDRARINPDFINSTPFWHWTEPFWRLFLSLLPITDQTRLLPRECQMAEAPTINETLTPDDAGMMVEELLEAQNHTLTLGRVLNVTSRDVKAIQATYQQPKERLFHIVIAFLRQETLTTS</sequence>